<keyword evidence="4" id="KW-1185">Reference proteome</keyword>
<feature type="domain" description="C2H2-type" evidence="2">
    <location>
        <begin position="379"/>
        <end position="409"/>
    </location>
</feature>
<sequence>MTIGLCPFSSPNILFLGSQPGSGSIHGGQWEAAAEGTQNLADYADHGKFDQDAEDYGSQPARKQSKWSTSADSVPMRRSDSKSSRRSFNVQPSKISSRPRIQTSLSAPSFASTSPVTTVPLYGMPGTQYSYYSSNDTMTPTSSGVSPDQYLAMCGQVLGNVTYGASEIVSYNADLAIGHHLHAQQHVDPACTQMSMDSFDHYNSLDSINSINSIVYEPSIAALSPQTWGSSSSRRSSPDYGEDTWSLPMAASPAESTDSPASSPFAVEAVTTSCIKTDASGSTQRPSVSESETAREHPLYKSAVCQPDGFYHCPWEGDESCNHKPEKLKCNYDKFVDSHLKPYRCKNIACENARFSSTACLLRHEREAHAMHGHGDKPYLCPHAGCDRGLPGFGFPRQWNLKDHMRRVHHDDGKQLERMVAAAAASAAAAESMAVVASSSNNSSQVVSKSRKRKKESTSITSASASLKSRNSSIDAEARRRAEALAAQEAARKAEIEKKRSAFRHHKDALSLALMDFALPDDPAILAQLQVAQEHFDALSRISSDMIASIQGPHAFPQLSS</sequence>
<feature type="region of interest" description="Disordered" evidence="1">
    <location>
        <begin position="225"/>
        <end position="262"/>
    </location>
</feature>
<name>A0ABP0DRG8_9PEZI</name>
<accession>A0ABP0DRG8</accession>
<evidence type="ECO:0000313" key="3">
    <source>
        <dbReference type="EMBL" id="CAK7270894.1"/>
    </source>
</evidence>
<proteinExistence type="predicted"/>
<evidence type="ECO:0000313" key="4">
    <source>
        <dbReference type="Proteomes" id="UP001642501"/>
    </source>
</evidence>
<dbReference type="InterPro" id="IPR059095">
    <property type="entry name" value="Znf_C2H2_17_2nd"/>
</dbReference>
<protein>
    <recommendedName>
        <fullName evidence="2">C2H2-type domain-containing protein</fullName>
    </recommendedName>
</protein>
<dbReference type="Pfam" id="PF26177">
    <property type="entry name" value="zf_C2H2_17_1st"/>
    <property type="match status" value="1"/>
</dbReference>
<feature type="domain" description="C2H2-type" evidence="2">
    <location>
        <begin position="343"/>
        <end position="369"/>
    </location>
</feature>
<feature type="compositionally biased region" description="Polar residues" evidence="1">
    <location>
        <begin position="88"/>
        <end position="109"/>
    </location>
</feature>
<comment type="caution">
    <text evidence="3">The sequence shown here is derived from an EMBL/GenBank/DDBJ whole genome shotgun (WGS) entry which is preliminary data.</text>
</comment>
<dbReference type="InterPro" id="IPR059009">
    <property type="entry name" value="Znf_C2H2_17_1st"/>
</dbReference>
<feature type="compositionally biased region" description="Low complexity" evidence="1">
    <location>
        <begin position="462"/>
        <end position="473"/>
    </location>
</feature>
<evidence type="ECO:0000259" key="2">
    <source>
        <dbReference type="SMART" id="SM00355"/>
    </source>
</evidence>
<feature type="compositionally biased region" description="Low complexity" evidence="1">
    <location>
        <begin position="439"/>
        <end position="448"/>
    </location>
</feature>
<organism evidence="3 4">
    <name type="scientific">Sporothrix epigloea</name>
    <dbReference type="NCBI Taxonomy" id="1892477"/>
    <lineage>
        <taxon>Eukaryota</taxon>
        <taxon>Fungi</taxon>
        <taxon>Dikarya</taxon>
        <taxon>Ascomycota</taxon>
        <taxon>Pezizomycotina</taxon>
        <taxon>Sordariomycetes</taxon>
        <taxon>Sordariomycetidae</taxon>
        <taxon>Ophiostomatales</taxon>
        <taxon>Ophiostomataceae</taxon>
        <taxon>Sporothrix</taxon>
    </lineage>
</organism>
<feature type="region of interest" description="Disordered" evidence="1">
    <location>
        <begin position="49"/>
        <end position="109"/>
    </location>
</feature>
<dbReference type="Proteomes" id="UP001642501">
    <property type="component" value="Unassembled WGS sequence"/>
</dbReference>
<dbReference type="InterPro" id="IPR013087">
    <property type="entry name" value="Znf_C2H2_type"/>
</dbReference>
<evidence type="ECO:0000256" key="1">
    <source>
        <dbReference type="SAM" id="MobiDB-lite"/>
    </source>
</evidence>
<reference evidence="3 4" key="1">
    <citation type="submission" date="2024-01" db="EMBL/GenBank/DDBJ databases">
        <authorList>
            <person name="Allen C."/>
            <person name="Tagirdzhanova G."/>
        </authorList>
    </citation>
    <scope>NUCLEOTIDE SEQUENCE [LARGE SCALE GENOMIC DNA]</scope>
    <source>
        <strain evidence="3 4">CBS 573.63</strain>
    </source>
</reference>
<feature type="region of interest" description="Disordered" evidence="1">
    <location>
        <begin position="439"/>
        <end position="475"/>
    </location>
</feature>
<gene>
    <name evidence="3" type="ORF">SEPCBS57363_004336</name>
</gene>
<dbReference type="EMBL" id="CAWUOM010000079">
    <property type="protein sequence ID" value="CAK7270894.1"/>
    <property type="molecule type" value="Genomic_DNA"/>
</dbReference>
<dbReference type="Pfam" id="PF26176">
    <property type="entry name" value="zf_C2H2_17_2"/>
    <property type="match status" value="1"/>
</dbReference>
<dbReference type="Gene3D" id="3.30.160.60">
    <property type="entry name" value="Classic Zinc Finger"/>
    <property type="match status" value="1"/>
</dbReference>
<dbReference type="SMART" id="SM00355">
    <property type="entry name" value="ZnF_C2H2"/>
    <property type="match status" value="2"/>
</dbReference>